<evidence type="ECO:0000313" key="1">
    <source>
        <dbReference type="EMBL" id="MBB5931891.1"/>
    </source>
</evidence>
<sequence length="71" mass="7910">MAEHGQWDGVLPQHRLLAEWHPSEDEPTRFWLSDLPGNTLSAPLQRRTGVRVRAVYMPVEKSMGIGGGVGM</sequence>
<comment type="caution">
    <text evidence="1">The sequence shown here is derived from an EMBL/GenBank/DDBJ whole genome shotgun (WGS) entry which is preliminary data.</text>
</comment>
<gene>
    <name evidence="1" type="ORF">FHS34_007400</name>
</gene>
<dbReference type="Proteomes" id="UP000585836">
    <property type="component" value="Unassembled WGS sequence"/>
</dbReference>
<dbReference type="AlphaFoldDB" id="A0A7W9UV53"/>
<evidence type="ECO:0000313" key="2">
    <source>
        <dbReference type="Proteomes" id="UP000585836"/>
    </source>
</evidence>
<dbReference type="EMBL" id="JACHJK010000019">
    <property type="protein sequence ID" value="MBB5931891.1"/>
    <property type="molecule type" value="Genomic_DNA"/>
</dbReference>
<name>A0A7W9UV53_9ACTN</name>
<reference evidence="1 2" key="1">
    <citation type="submission" date="2020-08" db="EMBL/GenBank/DDBJ databases">
        <title>Genomic Encyclopedia of Type Strains, Phase III (KMG-III): the genomes of soil and plant-associated and newly described type strains.</title>
        <authorList>
            <person name="Whitman W."/>
        </authorList>
    </citation>
    <scope>NUCLEOTIDE SEQUENCE [LARGE SCALE GENOMIC DNA]</scope>
    <source>
        <strain evidence="1 2">CECT 3313</strain>
    </source>
</reference>
<protein>
    <submittedName>
        <fullName evidence="1">Uncharacterized protein</fullName>
    </submittedName>
</protein>
<proteinExistence type="predicted"/>
<accession>A0A7W9UV53</accession>
<organism evidence="1 2">
    <name type="scientific">Streptomyces echinatus</name>
    <dbReference type="NCBI Taxonomy" id="67293"/>
    <lineage>
        <taxon>Bacteria</taxon>
        <taxon>Bacillati</taxon>
        <taxon>Actinomycetota</taxon>
        <taxon>Actinomycetes</taxon>
        <taxon>Kitasatosporales</taxon>
        <taxon>Streptomycetaceae</taxon>
        <taxon>Streptomyces</taxon>
    </lineage>
</organism>
<dbReference type="RefSeq" id="WP_184973727.1">
    <property type="nucleotide sequence ID" value="NZ_JACHJK010000019.1"/>
</dbReference>
<keyword evidence="2" id="KW-1185">Reference proteome</keyword>